<dbReference type="Proteomes" id="UP000433309">
    <property type="component" value="Unassembled WGS sequence"/>
</dbReference>
<organism evidence="2 3">
    <name type="scientific">Duganella guangzhouensis</name>
    <dbReference type="NCBI Taxonomy" id="2666084"/>
    <lineage>
        <taxon>Bacteria</taxon>
        <taxon>Pseudomonadati</taxon>
        <taxon>Pseudomonadota</taxon>
        <taxon>Betaproteobacteria</taxon>
        <taxon>Burkholderiales</taxon>
        <taxon>Oxalobacteraceae</taxon>
        <taxon>Telluria group</taxon>
        <taxon>Duganella</taxon>
    </lineage>
</organism>
<keyword evidence="1" id="KW-0732">Signal</keyword>
<dbReference type="RefSeq" id="WP_154380010.1">
    <property type="nucleotide sequence ID" value="NZ_WKJK01000011.1"/>
</dbReference>
<protein>
    <submittedName>
        <fullName evidence="2">Gel scht</fullName>
    </submittedName>
</protein>
<feature type="chain" id="PRO_5026197702" evidence="1">
    <location>
        <begin position="22"/>
        <end position="132"/>
    </location>
</feature>
<dbReference type="EMBL" id="WKJK01000011">
    <property type="protein sequence ID" value="MRW92537.1"/>
    <property type="molecule type" value="Genomic_DNA"/>
</dbReference>
<evidence type="ECO:0000313" key="3">
    <source>
        <dbReference type="Proteomes" id="UP000433309"/>
    </source>
</evidence>
<gene>
    <name evidence="2" type="ORF">GJ699_21290</name>
</gene>
<comment type="caution">
    <text evidence="2">The sequence shown here is derived from an EMBL/GenBank/DDBJ whole genome shotgun (WGS) entry which is preliminary data.</text>
</comment>
<accession>A0A6I2L5P9</accession>
<dbReference type="AlphaFoldDB" id="A0A6I2L5P9"/>
<sequence length="132" mass="14743">MKSILLGVVAALALTSLPAVHAEDSSVSIQAPRIARYYMDPVEFRTYSNTYQLENGQTINFRQRMTMMYTQLEDGRSVRIYAVSPKAFVTETGVRIEFRDEGETVAITDFQKLPMAKVQGSGTIVMAAARQQ</sequence>
<evidence type="ECO:0000256" key="1">
    <source>
        <dbReference type="SAM" id="SignalP"/>
    </source>
</evidence>
<feature type="signal peptide" evidence="1">
    <location>
        <begin position="1"/>
        <end position="21"/>
    </location>
</feature>
<evidence type="ECO:0000313" key="2">
    <source>
        <dbReference type="EMBL" id="MRW92537.1"/>
    </source>
</evidence>
<reference evidence="2 3" key="1">
    <citation type="submission" date="2019-11" db="EMBL/GenBank/DDBJ databases">
        <title>Novel species isolated from a subtropical stream in China.</title>
        <authorList>
            <person name="Lu H."/>
        </authorList>
    </citation>
    <scope>NUCLEOTIDE SEQUENCE [LARGE SCALE GENOMIC DNA]</scope>
    <source>
        <strain evidence="2 3">FT80W</strain>
    </source>
</reference>
<name>A0A6I2L5P9_9BURK</name>
<keyword evidence="3" id="KW-1185">Reference proteome</keyword>
<proteinExistence type="predicted"/>